<dbReference type="PANTHER" id="PTHR11842:SF10">
    <property type="entry name" value="MITOTIC SPINDLE ASSEMBLY CHECKPOINT PROTEIN MAD2B"/>
    <property type="match status" value="1"/>
</dbReference>
<dbReference type="GO" id="GO:0003887">
    <property type="term" value="F:DNA-directed DNA polymerase activity"/>
    <property type="evidence" value="ECO:0007669"/>
    <property type="project" value="EnsemblFungi"/>
</dbReference>
<dbReference type="OrthoDB" id="21254at2759"/>
<dbReference type="InterPro" id="IPR036570">
    <property type="entry name" value="HORMA_dom_sf"/>
</dbReference>
<dbReference type="PANTHER" id="PTHR11842">
    <property type="entry name" value="MITOTIC SPINDLE ASSEMBLY CHECKPOINT PROTEIN MAD2"/>
    <property type="match status" value="1"/>
</dbReference>
<proteinExistence type="inferred from homology"/>
<dbReference type="SUPFAM" id="SSF56019">
    <property type="entry name" value="The spindle assembly checkpoint protein mad2"/>
    <property type="match status" value="1"/>
</dbReference>
<gene>
    <name evidence="3" type="ORF">LADA_0E09252G</name>
</gene>
<feature type="domain" description="HORMA" evidence="2">
    <location>
        <begin position="3"/>
        <end position="210"/>
    </location>
</feature>
<dbReference type="InterPro" id="IPR003511">
    <property type="entry name" value="HORMA_dom"/>
</dbReference>
<keyword evidence="4" id="KW-1185">Reference proteome</keyword>
<dbReference type="STRING" id="1266660.A0A1G4JDS9"/>
<accession>A0A1G4JDS9</accession>
<protein>
    <submittedName>
        <fullName evidence="3">LADA_0E09252g1_1</fullName>
    </submittedName>
</protein>
<dbReference type="Gene3D" id="3.30.900.10">
    <property type="entry name" value="HORMA domain"/>
    <property type="match status" value="1"/>
</dbReference>
<evidence type="ECO:0000256" key="1">
    <source>
        <dbReference type="ARBA" id="ARBA00010348"/>
    </source>
</evidence>
<dbReference type="GO" id="GO:0005739">
    <property type="term" value="C:mitochondrion"/>
    <property type="evidence" value="ECO:0007669"/>
    <property type="project" value="EnsemblFungi"/>
</dbReference>
<comment type="similarity">
    <text evidence="1">Belongs to the MAD2 family.</text>
</comment>
<dbReference type="GO" id="GO:0070987">
    <property type="term" value="P:error-free translesion synthesis"/>
    <property type="evidence" value="ECO:0007669"/>
    <property type="project" value="EnsemblFungi"/>
</dbReference>
<evidence type="ECO:0000259" key="2">
    <source>
        <dbReference type="PROSITE" id="PS50815"/>
    </source>
</evidence>
<dbReference type="EMBL" id="LT598455">
    <property type="protein sequence ID" value="SCU88281.1"/>
    <property type="molecule type" value="Genomic_DNA"/>
</dbReference>
<dbReference type="GO" id="GO:0000785">
    <property type="term" value="C:chromatin"/>
    <property type="evidence" value="ECO:0007669"/>
    <property type="project" value="EnsemblFungi"/>
</dbReference>
<dbReference type="AlphaFoldDB" id="A0A1G4JDS9"/>
<sequence length="243" mass="28213">MNKPIERWLSVYLKCFINVILYFRNVYPKEAFDWLSYQAFNLPRHMPMNRHPDLQNYIETLVKDILTKLESIRQFNLRIVQVQDGACIERYALDFSEFRHEEADEELEIQVFDELRSSLNSLIARLEKLPVVKPASVTFEVAIDAVGLSLGRQMSRVHNLKERLTQEQDFNWVKCSEDTFSSPRSPQGQQQLPRVKMIALAGCEAGPLVIYQFMEILLSTPDTTSQVYESSDSSQQSRSDPFP</sequence>
<dbReference type="PROSITE" id="PS50815">
    <property type="entry name" value="HORMA"/>
    <property type="match status" value="1"/>
</dbReference>
<evidence type="ECO:0000313" key="4">
    <source>
        <dbReference type="Proteomes" id="UP000190274"/>
    </source>
</evidence>
<dbReference type="Pfam" id="PF02301">
    <property type="entry name" value="HORMA"/>
    <property type="match status" value="1"/>
</dbReference>
<evidence type="ECO:0000313" key="3">
    <source>
        <dbReference type="EMBL" id="SCU88281.1"/>
    </source>
</evidence>
<dbReference type="Proteomes" id="UP000190274">
    <property type="component" value="Chromosome E"/>
</dbReference>
<organism evidence="3 4">
    <name type="scientific">Lachancea dasiensis</name>
    <dbReference type="NCBI Taxonomy" id="1072105"/>
    <lineage>
        <taxon>Eukaryota</taxon>
        <taxon>Fungi</taxon>
        <taxon>Dikarya</taxon>
        <taxon>Ascomycota</taxon>
        <taxon>Saccharomycotina</taxon>
        <taxon>Saccharomycetes</taxon>
        <taxon>Saccharomycetales</taxon>
        <taxon>Saccharomycetaceae</taxon>
        <taxon>Lachancea</taxon>
    </lineage>
</organism>
<dbReference type="InterPro" id="IPR045091">
    <property type="entry name" value="Mad2-like"/>
</dbReference>
<dbReference type="GO" id="GO:0042276">
    <property type="term" value="P:error-prone translesion synthesis"/>
    <property type="evidence" value="ECO:0007669"/>
    <property type="project" value="EnsemblFungi"/>
</dbReference>
<dbReference type="GO" id="GO:0016035">
    <property type="term" value="C:zeta DNA polymerase complex"/>
    <property type="evidence" value="ECO:0007669"/>
    <property type="project" value="EnsemblFungi"/>
</dbReference>
<name>A0A1G4JDS9_9SACH</name>
<reference evidence="4" key="1">
    <citation type="submission" date="2016-03" db="EMBL/GenBank/DDBJ databases">
        <authorList>
            <person name="Devillers H."/>
        </authorList>
    </citation>
    <scope>NUCLEOTIDE SEQUENCE [LARGE SCALE GENOMIC DNA]</scope>
</reference>